<evidence type="ECO:0000256" key="8">
    <source>
        <dbReference type="ARBA" id="ARBA00048964"/>
    </source>
</evidence>
<evidence type="ECO:0000256" key="7">
    <source>
        <dbReference type="ARBA" id="ARBA00030832"/>
    </source>
</evidence>
<dbReference type="PANTHER" id="PTHR13355">
    <property type="entry name" value="GLUCOSAMINE 6-PHOSPHATE N-ACETYLTRANSFERASE"/>
    <property type="match status" value="1"/>
</dbReference>
<dbReference type="InterPro" id="IPR016181">
    <property type="entry name" value="Acyl_CoA_acyltransferase"/>
</dbReference>
<evidence type="ECO:0000313" key="10">
    <source>
        <dbReference type="EMBL" id="CDI04877.1"/>
    </source>
</evidence>
<feature type="domain" description="N-acetyltransferase" evidence="9">
    <location>
        <begin position="9"/>
        <end position="149"/>
    </location>
</feature>
<dbReference type="STRING" id="1407055.NITUZ_10072"/>
<keyword evidence="11" id="KW-1185">Reference proteome</keyword>
<evidence type="ECO:0000256" key="4">
    <source>
        <dbReference type="ARBA" id="ARBA00022679"/>
    </source>
</evidence>
<dbReference type="EMBL" id="CBTY010000001">
    <property type="protein sequence ID" value="CDI04877.1"/>
    <property type="molecule type" value="Genomic_DNA"/>
</dbReference>
<evidence type="ECO:0000256" key="6">
    <source>
        <dbReference type="ARBA" id="ARBA00030011"/>
    </source>
</evidence>
<dbReference type="InterPro" id="IPR039143">
    <property type="entry name" value="GNPNAT1-like"/>
</dbReference>
<comment type="pathway">
    <text evidence="1">Nucleotide-sugar biosynthesis; UDP-N-acetyl-alpha-D-glucosamine biosynthesis; N-acetyl-alpha-D-glucosamine 1-phosphate from alpha-D-glucosamine 6-phosphate (route I): step 1/2.</text>
</comment>
<dbReference type="InterPro" id="IPR000182">
    <property type="entry name" value="GNAT_dom"/>
</dbReference>
<proteinExistence type="inferred from homology"/>
<dbReference type="Gene3D" id="3.40.630.30">
    <property type="match status" value="1"/>
</dbReference>
<sequence length="149" mass="16707">MKNLARSKLVIRKIRRSDLQKGFLESLDSLRTASNISRGRADAILKKIASNPDHVIFVAEKDGMIVGSTTLIIEQKFIHNGGKVGHIEDVVVAKQMQGLGIGEKIIRSALMYAKSKGCYKTILDCDRKVKPFYEKIGFKAHSYGMRFDH</sequence>
<evidence type="ECO:0000313" key="11">
    <source>
        <dbReference type="Proteomes" id="UP000018159"/>
    </source>
</evidence>
<comment type="similarity">
    <text evidence="2">Belongs to the acetyltransferase family. GNA1 subfamily.</text>
</comment>
<dbReference type="Pfam" id="PF00583">
    <property type="entry name" value="Acetyltransf_1"/>
    <property type="match status" value="1"/>
</dbReference>
<evidence type="ECO:0000259" key="9">
    <source>
        <dbReference type="PROSITE" id="PS51186"/>
    </source>
</evidence>
<dbReference type="FunFam" id="3.40.630.30:FF:000105">
    <property type="entry name" value="Glucosamine 6-phosphate N-acetyltransferase"/>
    <property type="match status" value="1"/>
</dbReference>
<dbReference type="PANTHER" id="PTHR13355:SF11">
    <property type="entry name" value="GLUCOSAMINE 6-PHOSPHATE N-ACETYLTRANSFERASE"/>
    <property type="match status" value="1"/>
</dbReference>
<dbReference type="EC" id="2.3.1.4" evidence="3"/>
<protein>
    <recommendedName>
        <fullName evidence="3">glucosamine-phosphate N-acetyltransferase</fullName>
        <ecNumber evidence="3">2.3.1.4</ecNumber>
    </recommendedName>
    <alternativeName>
        <fullName evidence="6">Phosphoglucosamine acetylase</fullName>
    </alternativeName>
    <alternativeName>
        <fullName evidence="7">Phosphoglucosamine transacetylase</fullName>
    </alternativeName>
</protein>
<name>V6AQI5_9ARCH</name>
<evidence type="ECO:0000256" key="3">
    <source>
        <dbReference type="ARBA" id="ARBA00012703"/>
    </source>
</evidence>
<comment type="caution">
    <text evidence="10">The sequence shown here is derived from an EMBL/GenBank/DDBJ whole genome shotgun (WGS) entry which is preliminary data.</text>
</comment>
<dbReference type="AlphaFoldDB" id="V6AQI5"/>
<evidence type="ECO:0000256" key="2">
    <source>
        <dbReference type="ARBA" id="ARBA00006048"/>
    </source>
</evidence>
<evidence type="ECO:0000256" key="1">
    <source>
        <dbReference type="ARBA" id="ARBA00004832"/>
    </source>
</evidence>
<organism evidence="10 11">
    <name type="scientific">Candidatus Nitrosotenuis uzonensis</name>
    <dbReference type="NCBI Taxonomy" id="1407055"/>
    <lineage>
        <taxon>Archaea</taxon>
        <taxon>Nitrososphaerota</taxon>
        <taxon>Candidatus Nitrosotenuis</taxon>
    </lineage>
</organism>
<evidence type="ECO:0000256" key="5">
    <source>
        <dbReference type="ARBA" id="ARBA00023315"/>
    </source>
</evidence>
<dbReference type="PROSITE" id="PS51186">
    <property type="entry name" value="GNAT"/>
    <property type="match status" value="1"/>
</dbReference>
<dbReference type="CDD" id="cd04301">
    <property type="entry name" value="NAT_SF"/>
    <property type="match status" value="1"/>
</dbReference>
<comment type="catalytic activity">
    <reaction evidence="8">
        <text>D-glucosamine 6-phosphate + acetyl-CoA = N-acetyl-D-glucosamine 6-phosphate + CoA + H(+)</text>
        <dbReference type="Rhea" id="RHEA:10292"/>
        <dbReference type="ChEBI" id="CHEBI:15378"/>
        <dbReference type="ChEBI" id="CHEBI:57287"/>
        <dbReference type="ChEBI" id="CHEBI:57288"/>
        <dbReference type="ChEBI" id="CHEBI:57513"/>
        <dbReference type="ChEBI" id="CHEBI:58725"/>
        <dbReference type="EC" id="2.3.1.4"/>
    </reaction>
</comment>
<dbReference type="GO" id="GO:0004343">
    <property type="term" value="F:glucosamine 6-phosphate N-acetyltransferase activity"/>
    <property type="evidence" value="ECO:0007669"/>
    <property type="project" value="UniProtKB-EC"/>
</dbReference>
<keyword evidence="5 10" id="KW-0012">Acyltransferase</keyword>
<accession>V6AQI5</accession>
<dbReference type="Proteomes" id="UP000018159">
    <property type="component" value="Unassembled WGS sequence"/>
</dbReference>
<keyword evidence="4 10" id="KW-0808">Transferase</keyword>
<dbReference type="SUPFAM" id="SSF55729">
    <property type="entry name" value="Acyl-CoA N-acyltransferases (Nat)"/>
    <property type="match status" value="1"/>
</dbReference>
<reference evidence="10 11" key="1">
    <citation type="journal article" date="2013" name="PLoS ONE">
        <title>Enrichment and Genome Sequence of the Group I.1a Ammonia-Oxidizing Archaeon ?Ca. Nitrosotenuis uzonensis? Representing a Clade Globally.</title>
        <authorList>
            <person name="Lebedeva E.V."/>
            <person name="Hatzenpichler R."/>
            <person name="Pelletier E."/>
            <person name="Schuster N."/>
            <person name="Hauzmayer S."/>
            <person name="Bulaev A."/>
            <person name="Grigor'eva N.V."/>
            <person name="Galushko A."/>
            <person name="Schmid M."/>
            <person name="Palatinszky M."/>
            <person name="Le Paslier D."/>
            <person name="Daims H."/>
            <person name="Wagner M."/>
        </authorList>
    </citation>
    <scope>NUCLEOTIDE SEQUENCE [LARGE SCALE GENOMIC DNA]</scope>
    <source>
        <strain evidence="10 11">N4</strain>
    </source>
</reference>
<gene>
    <name evidence="10" type="ORF">NITUZ_10072</name>
</gene>